<feature type="chain" id="PRO_5013322351" description="Hydrophobin" evidence="1">
    <location>
        <begin position="16"/>
        <end position="317"/>
    </location>
</feature>
<dbReference type="AlphaFoldDB" id="A0A1Y2C9F8"/>
<keyword evidence="3" id="KW-1185">Reference proteome</keyword>
<name>A0A1Y2C9F8_9FUNG</name>
<keyword evidence="1" id="KW-0732">Signal</keyword>
<evidence type="ECO:0000313" key="3">
    <source>
        <dbReference type="Proteomes" id="UP000193642"/>
    </source>
</evidence>
<evidence type="ECO:0000313" key="2">
    <source>
        <dbReference type="EMBL" id="ORY43672.1"/>
    </source>
</evidence>
<evidence type="ECO:0008006" key="4">
    <source>
        <dbReference type="Google" id="ProtNLM"/>
    </source>
</evidence>
<protein>
    <recommendedName>
        <fullName evidence="4">Hydrophobin</fullName>
    </recommendedName>
</protein>
<gene>
    <name evidence="2" type="ORF">BCR33DRAFT_738418</name>
</gene>
<accession>A0A1Y2C9F8</accession>
<proteinExistence type="predicted"/>
<dbReference type="OrthoDB" id="2184439at2759"/>
<feature type="signal peptide" evidence="1">
    <location>
        <begin position="1"/>
        <end position="15"/>
    </location>
</feature>
<sequence length="317" mass="33360">MQMLTVLAFAAFASSTPVPKEKRDVNFAMDLFSSAFSSKAKDNEPCSATVGCISFDYTCCLTPENTASGKSLCVPTKGTASQEITSYTNISTRLLVCISSSFQTGNAPNRQAISYNIETKPNQFKQSYKGIKTINDGQLCASGDICTNSNSVCCVSDYSGGSKICQSFTACGTGSRSFAKPYIAQANAYVIQDGVPCASGDTCANPSSSCCSTGNGIRTCRPTTSCPNESRAKFNTYNTGVVGGNTASNRLVINNWETCQIGRDTCVNRDWVCCVASADLGSNKATCRPQNDCGNLNSLDKAGKTGGITGGNQVNNK</sequence>
<evidence type="ECO:0000256" key="1">
    <source>
        <dbReference type="SAM" id="SignalP"/>
    </source>
</evidence>
<reference evidence="2 3" key="1">
    <citation type="submission" date="2016-07" db="EMBL/GenBank/DDBJ databases">
        <title>Pervasive Adenine N6-methylation of Active Genes in Fungi.</title>
        <authorList>
            <consortium name="DOE Joint Genome Institute"/>
            <person name="Mondo S.J."/>
            <person name="Dannebaum R.O."/>
            <person name="Kuo R.C."/>
            <person name="Labutti K."/>
            <person name="Haridas S."/>
            <person name="Kuo A."/>
            <person name="Salamov A."/>
            <person name="Ahrendt S.R."/>
            <person name="Lipzen A."/>
            <person name="Sullivan W."/>
            <person name="Andreopoulos W.B."/>
            <person name="Clum A."/>
            <person name="Lindquist E."/>
            <person name="Daum C."/>
            <person name="Ramamoorthy G.K."/>
            <person name="Gryganskyi A."/>
            <person name="Culley D."/>
            <person name="Magnuson J.K."/>
            <person name="James T.Y."/>
            <person name="O'Malley M.A."/>
            <person name="Stajich J.E."/>
            <person name="Spatafora J.W."/>
            <person name="Visel A."/>
            <person name="Grigoriev I.V."/>
        </authorList>
    </citation>
    <scope>NUCLEOTIDE SEQUENCE [LARGE SCALE GENOMIC DNA]</scope>
    <source>
        <strain evidence="2 3">JEL800</strain>
    </source>
</reference>
<dbReference type="EMBL" id="MCGO01000024">
    <property type="protein sequence ID" value="ORY43672.1"/>
    <property type="molecule type" value="Genomic_DNA"/>
</dbReference>
<dbReference type="Proteomes" id="UP000193642">
    <property type="component" value="Unassembled WGS sequence"/>
</dbReference>
<comment type="caution">
    <text evidence="2">The sequence shown here is derived from an EMBL/GenBank/DDBJ whole genome shotgun (WGS) entry which is preliminary data.</text>
</comment>
<organism evidence="2 3">
    <name type="scientific">Rhizoclosmatium globosum</name>
    <dbReference type="NCBI Taxonomy" id="329046"/>
    <lineage>
        <taxon>Eukaryota</taxon>
        <taxon>Fungi</taxon>
        <taxon>Fungi incertae sedis</taxon>
        <taxon>Chytridiomycota</taxon>
        <taxon>Chytridiomycota incertae sedis</taxon>
        <taxon>Chytridiomycetes</taxon>
        <taxon>Chytridiales</taxon>
        <taxon>Chytriomycetaceae</taxon>
        <taxon>Rhizoclosmatium</taxon>
    </lineage>
</organism>